<evidence type="ECO:0000313" key="4">
    <source>
        <dbReference type="Proteomes" id="UP000186817"/>
    </source>
</evidence>
<keyword evidence="2" id="KW-0472">Membrane</keyword>
<sequence>MVTEPRVAAEVSDLLPSTSHSAEEQAWSKERWQAPLSMIIVLTETAVYGDQACQCCDPDWHNQPGVYQAKGNSLTVVSQPSQSPPSPLKSAISFFKTLIVILSTAIIVAILAIITFSPQVQPQLSPPTVFRLQTFGDSWRGIPPLPAGVCATSYDGVSSTGTGTGDAERLGGSCARWMQHPLQPPGALPCFRQRLKEALITASSDYPLCTMGPLAAYLPMASAGWATPNLHEDFAGVMTGEDAKDAPEYGPAFVFVLGNGLASHWATIWVFPSGGAFVVELTAVDRETKQRWGRSDFTMRRLTIQHMDSSRLSGVGASAGDTDSAEGASADPELGNPAGVLSNLWPTEGSDDVRESVIDYIQLHKYQVLNKGPIRIQHATPYHIYEKARSLPITGKHYDMLFHNCQLFVVQLLSASYDVDLELLPVPVGAVISGPIAASLHIIFVLLYGSLGLWVGLLMLVVEIVFVAWHLLYVRPIFVRFWAWMVFGMSLLCSLFLIFGLLDPSSPARKVPAVVLYWDLYAAILAADTNYGFSKGKLAAWNVLMLVIAGGAAMLLQWTKGWSALDVLLIPDCRRYLLHGNLTFDSLHKLTVRLDNLFVSWACRQWRSQDDQDICADIVGRWGSNSWNGLRLLMPESELDLQLRKSFDGRSGPSLDLKPLAFSPWNQSWWLGPAPAAYEFRSGSRLRHGKKGVNDSPGKGGDAHPRLNEKERALWPNLLGKEKLSGGKACAKTRGKARCRSLPRPTSAPSCTPWRAAQEEADIETSRDLPQRGGPLARLRVPESAPSDAATVREDLGDIPGVEEIRCRHAGVPWTCPPQGPRIPAGCHSQMALELREMLFRADEAALEKRFGRRHTRDALSREVLLRWTLGYCLEALGFPAAAGGLFASCVARDCGNPVHPYNRGVCHLRGGAPRAASRDFDLAVSRCIGRDLTPPPLLLVRRALAGAMLPERQDLVPSQSMSRSRSLGGL</sequence>
<dbReference type="Proteomes" id="UP000186817">
    <property type="component" value="Unassembled WGS sequence"/>
</dbReference>
<feature type="transmembrane region" description="Helical" evidence="2">
    <location>
        <begin position="94"/>
        <end position="116"/>
    </location>
</feature>
<dbReference type="AlphaFoldDB" id="A0A1Q9EIK0"/>
<organism evidence="3 4">
    <name type="scientific">Symbiodinium microadriaticum</name>
    <name type="common">Dinoflagellate</name>
    <name type="synonym">Zooxanthella microadriatica</name>
    <dbReference type="NCBI Taxonomy" id="2951"/>
    <lineage>
        <taxon>Eukaryota</taxon>
        <taxon>Sar</taxon>
        <taxon>Alveolata</taxon>
        <taxon>Dinophyceae</taxon>
        <taxon>Suessiales</taxon>
        <taxon>Symbiodiniaceae</taxon>
        <taxon>Symbiodinium</taxon>
    </lineage>
</organism>
<feature type="region of interest" description="Disordered" evidence="1">
    <location>
        <begin position="739"/>
        <end position="790"/>
    </location>
</feature>
<dbReference type="EMBL" id="LSRX01000143">
    <property type="protein sequence ID" value="OLQ07249.1"/>
    <property type="molecule type" value="Genomic_DNA"/>
</dbReference>
<feature type="transmembrane region" description="Helical" evidence="2">
    <location>
        <begin position="514"/>
        <end position="531"/>
    </location>
</feature>
<feature type="transmembrane region" description="Helical" evidence="2">
    <location>
        <begin position="453"/>
        <end position="474"/>
    </location>
</feature>
<reference evidence="3 4" key="1">
    <citation type="submission" date="2016-02" db="EMBL/GenBank/DDBJ databases">
        <title>Genome analysis of coral dinoflagellate symbionts highlights evolutionary adaptations to a symbiotic lifestyle.</title>
        <authorList>
            <person name="Aranda M."/>
            <person name="Li Y."/>
            <person name="Liew Y.J."/>
            <person name="Baumgarten S."/>
            <person name="Simakov O."/>
            <person name="Wilson M."/>
            <person name="Piel J."/>
            <person name="Ashoor H."/>
            <person name="Bougouffa S."/>
            <person name="Bajic V.B."/>
            <person name="Ryu T."/>
            <person name="Ravasi T."/>
            <person name="Bayer T."/>
            <person name="Micklem G."/>
            <person name="Kim H."/>
            <person name="Bhak J."/>
            <person name="Lajeunesse T.C."/>
            <person name="Voolstra C.R."/>
        </authorList>
    </citation>
    <scope>NUCLEOTIDE SEQUENCE [LARGE SCALE GENOMIC DNA]</scope>
    <source>
        <strain evidence="3 4">CCMP2467</strain>
    </source>
</reference>
<evidence type="ECO:0000256" key="1">
    <source>
        <dbReference type="SAM" id="MobiDB-lite"/>
    </source>
</evidence>
<feature type="region of interest" description="Disordered" evidence="1">
    <location>
        <begin position="312"/>
        <end position="335"/>
    </location>
</feature>
<feature type="transmembrane region" description="Helical" evidence="2">
    <location>
        <begin position="481"/>
        <end position="502"/>
    </location>
</feature>
<dbReference type="OrthoDB" id="10267348at2759"/>
<feature type="transmembrane region" description="Helical" evidence="2">
    <location>
        <begin position="423"/>
        <end position="447"/>
    </location>
</feature>
<proteinExistence type="predicted"/>
<protein>
    <submittedName>
        <fullName evidence="3">Uncharacterized protein</fullName>
    </submittedName>
</protein>
<keyword evidence="2" id="KW-0812">Transmembrane</keyword>
<gene>
    <name evidence="3" type="ORF">AK812_SmicGene9360</name>
</gene>
<keyword evidence="2" id="KW-1133">Transmembrane helix</keyword>
<accession>A0A1Q9EIK0</accession>
<keyword evidence="4" id="KW-1185">Reference proteome</keyword>
<feature type="transmembrane region" description="Helical" evidence="2">
    <location>
        <begin position="538"/>
        <end position="558"/>
    </location>
</feature>
<name>A0A1Q9EIK0_SYMMI</name>
<evidence type="ECO:0000313" key="3">
    <source>
        <dbReference type="EMBL" id="OLQ07249.1"/>
    </source>
</evidence>
<feature type="region of interest" description="Disordered" evidence="1">
    <location>
        <begin position="1"/>
        <end position="22"/>
    </location>
</feature>
<comment type="caution">
    <text evidence="3">The sequence shown here is derived from an EMBL/GenBank/DDBJ whole genome shotgun (WGS) entry which is preliminary data.</text>
</comment>
<feature type="region of interest" description="Disordered" evidence="1">
    <location>
        <begin position="682"/>
        <end position="708"/>
    </location>
</feature>
<evidence type="ECO:0000256" key="2">
    <source>
        <dbReference type="SAM" id="Phobius"/>
    </source>
</evidence>